<reference evidence="1 2" key="1">
    <citation type="submission" date="2018-10" db="EMBL/GenBank/DDBJ databases">
        <title>Lactobacillus sp. R7 and Lactobacillus sp. R19 isolated from fermented mustard green product of Taiwan.</title>
        <authorList>
            <person name="Lin S.-T."/>
        </authorList>
    </citation>
    <scope>NUCLEOTIDE SEQUENCE [LARGE SCALE GENOMIC DNA]</scope>
    <source>
        <strain evidence="1 2">BCRC 81129</strain>
    </source>
</reference>
<dbReference type="Proteomes" id="UP000297348">
    <property type="component" value="Unassembled WGS sequence"/>
</dbReference>
<keyword evidence="2" id="KW-1185">Reference proteome</keyword>
<accession>A0A4Z0JB00</accession>
<gene>
    <name evidence="1" type="ORF">EGT51_06255</name>
</gene>
<dbReference type="RefSeq" id="WP_135367886.1">
    <property type="nucleotide sequence ID" value="NZ_RKLX01000008.1"/>
</dbReference>
<evidence type="ECO:0000313" key="1">
    <source>
        <dbReference type="EMBL" id="TGD18996.1"/>
    </source>
</evidence>
<dbReference type="InterPro" id="IPR023393">
    <property type="entry name" value="START-like_dom_sf"/>
</dbReference>
<dbReference type="SUPFAM" id="SSF55961">
    <property type="entry name" value="Bet v1-like"/>
    <property type="match status" value="1"/>
</dbReference>
<protein>
    <recommendedName>
        <fullName evidence="3">SRPBCC family protein</fullName>
    </recommendedName>
</protein>
<dbReference type="InterPro" id="IPR019587">
    <property type="entry name" value="Polyketide_cyclase/dehydratase"/>
</dbReference>
<evidence type="ECO:0008006" key="3">
    <source>
        <dbReference type="Google" id="ProtNLM"/>
    </source>
</evidence>
<dbReference type="OrthoDB" id="2190459at2"/>
<organism evidence="1 2">
    <name type="scientific">Levilactobacillus suantsaiihabitans</name>
    <dbReference type="NCBI Taxonomy" id="2487722"/>
    <lineage>
        <taxon>Bacteria</taxon>
        <taxon>Bacillati</taxon>
        <taxon>Bacillota</taxon>
        <taxon>Bacilli</taxon>
        <taxon>Lactobacillales</taxon>
        <taxon>Lactobacillaceae</taxon>
        <taxon>Levilactobacillus</taxon>
    </lineage>
</organism>
<dbReference type="AlphaFoldDB" id="A0A4Z0JB00"/>
<proteinExistence type="predicted"/>
<name>A0A4Z0JB00_9LACO</name>
<sequence>MTQTPLFQNTLTTSLSPAQIRARLLDLTDLPRWNPAITQVTPTSTGSHLTRQQPALNHSEDVTVTTTATQVQYHSVGEHLAYTLTFTLMATPTGTHLTEELTLANSAALTYLLRLLAPLTQAAFARNLQLLVAPLPTEANAGAAHD</sequence>
<dbReference type="Pfam" id="PF10604">
    <property type="entry name" value="Polyketide_cyc2"/>
    <property type="match status" value="1"/>
</dbReference>
<comment type="caution">
    <text evidence="1">The sequence shown here is derived from an EMBL/GenBank/DDBJ whole genome shotgun (WGS) entry which is preliminary data.</text>
</comment>
<evidence type="ECO:0000313" key="2">
    <source>
        <dbReference type="Proteomes" id="UP000297348"/>
    </source>
</evidence>
<dbReference type="EMBL" id="RKLX01000008">
    <property type="protein sequence ID" value="TGD18996.1"/>
    <property type="molecule type" value="Genomic_DNA"/>
</dbReference>
<dbReference type="Gene3D" id="3.30.530.20">
    <property type="match status" value="1"/>
</dbReference>